<dbReference type="GO" id="GO:0046872">
    <property type="term" value="F:metal ion binding"/>
    <property type="evidence" value="ECO:0007669"/>
    <property type="project" value="UniProtKB-KW"/>
</dbReference>
<dbReference type="AlphaFoldDB" id="A0A4Q9FFQ1"/>
<feature type="transmembrane region" description="Helical" evidence="7">
    <location>
        <begin position="133"/>
        <end position="156"/>
    </location>
</feature>
<feature type="transmembrane region" description="Helical" evidence="7">
    <location>
        <begin position="369"/>
        <end position="390"/>
    </location>
</feature>
<evidence type="ECO:0000256" key="5">
    <source>
        <dbReference type="ARBA" id="ARBA00023004"/>
    </source>
</evidence>
<keyword evidence="6" id="KW-0411">Iron-sulfur</keyword>
<feature type="transmembrane region" description="Helical" evidence="7">
    <location>
        <begin position="306"/>
        <end position="330"/>
    </location>
</feature>
<dbReference type="PANTHER" id="PTHR30176:SF3">
    <property type="entry name" value="FERREDOXIN-TYPE PROTEIN NAPH"/>
    <property type="match status" value="1"/>
</dbReference>
<evidence type="ECO:0000256" key="4">
    <source>
        <dbReference type="ARBA" id="ARBA00022982"/>
    </source>
</evidence>
<reference evidence="9 10" key="1">
    <citation type="submission" date="2019-02" db="EMBL/GenBank/DDBJ databases">
        <title>Hyunsoonleella sp., isolated from marine sediment.</title>
        <authorList>
            <person name="Liu B.-T."/>
        </authorList>
    </citation>
    <scope>NUCLEOTIDE SEQUENCE [LARGE SCALE GENOMIC DNA]</scope>
    <source>
        <strain evidence="9 10">T58</strain>
    </source>
</reference>
<keyword evidence="7" id="KW-1133">Transmembrane helix</keyword>
<dbReference type="Pfam" id="PF12801">
    <property type="entry name" value="Fer4_5"/>
    <property type="match status" value="2"/>
</dbReference>
<dbReference type="SUPFAM" id="SSF54862">
    <property type="entry name" value="4Fe-4S ferredoxins"/>
    <property type="match status" value="1"/>
</dbReference>
<dbReference type="EMBL" id="SIRT01000002">
    <property type="protein sequence ID" value="TBN05427.1"/>
    <property type="molecule type" value="Genomic_DNA"/>
</dbReference>
<dbReference type="OrthoDB" id="9806398at2"/>
<evidence type="ECO:0000256" key="2">
    <source>
        <dbReference type="ARBA" id="ARBA00022485"/>
    </source>
</evidence>
<protein>
    <submittedName>
        <fullName evidence="9">4Fe-4S binding protein</fullName>
    </submittedName>
</protein>
<keyword evidence="3" id="KW-0479">Metal-binding</keyword>
<evidence type="ECO:0000256" key="6">
    <source>
        <dbReference type="ARBA" id="ARBA00023014"/>
    </source>
</evidence>
<feature type="transmembrane region" description="Helical" evidence="7">
    <location>
        <begin position="7"/>
        <end position="28"/>
    </location>
</feature>
<dbReference type="PANTHER" id="PTHR30176">
    <property type="entry name" value="FERREDOXIN-TYPE PROTEIN NAPH"/>
    <property type="match status" value="1"/>
</dbReference>
<keyword evidence="1" id="KW-0813">Transport</keyword>
<evidence type="ECO:0000256" key="3">
    <source>
        <dbReference type="ARBA" id="ARBA00022723"/>
    </source>
</evidence>
<accession>A0A4Q9FFQ1</accession>
<dbReference type="Pfam" id="PF13237">
    <property type="entry name" value="Fer4_10"/>
    <property type="match status" value="1"/>
</dbReference>
<evidence type="ECO:0000259" key="8">
    <source>
        <dbReference type="PROSITE" id="PS51379"/>
    </source>
</evidence>
<organism evidence="9 10">
    <name type="scientific">Hyunsoonleella flava</name>
    <dbReference type="NCBI Taxonomy" id="2527939"/>
    <lineage>
        <taxon>Bacteria</taxon>
        <taxon>Pseudomonadati</taxon>
        <taxon>Bacteroidota</taxon>
        <taxon>Flavobacteriia</taxon>
        <taxon>Flavobacteriales</taxon>
        <taxon>Flavobacteriaceae</taxon>
    </lineage>
</organism>
<feature type="domain" description="4Fe-4S ferredoxin-type" evidence="8">
    <location>
        <begin position="485"/>
        <end position="514"/>
    </location>
</feature>
<dbReference type="InterPro" id="IPR017896">
    <property type="entry name" value="4Fe4S_Fe-S-bd"/>
</dbReference>
<dbReference type="PROSITE" id="PS00198">
    <property type="entry name" value="4FE4S_FER_1"/>
    <property type="match status" value="1"/>
</dbReference>
<evidence type="ECO:0000313" key="10">
    <source>
        <dbReference type="Proteomes" id="UP000291142"/>
    </source>
</evidence>
<evidence type="ECO:0000256" key="7">
    <source>
        <dbReference type="SAM" id="Phobius"/>
    </source>
</evidence>
<gene>
    <name evidence="9" type="ORF">EYD45_03885</name>
</gene>
<comment type="caution">
    <text evidence="9">The sequence shown here is derived from an EMBL/GenBank/DDBJ whole genome shotgun (WGS) entry which is preliminary data.</text>
</comment>
<dbReference type="Proteomes" id="UP000291142">
    <property type="component" value="Unassembled WGS sequence"/>
</dbReference>
<sequence>MKVLKQIGLVLFIIGLSIFTGTLFTGSFGLTEAELNDFIASKGYKSEVIKAELQKATLTEEDLNIFEFSSRVRGAYEASNSYYNDLIAKYDAEKNWDKKGEQYQYLIYGKPHTLSYELAKKAGSGFVKENAGLLWWLTFGLAIIGALLFILPNLILLGRPGIKHNGIYHEASTNRGWIAWLVLIYLVMFYLLLYFMPDYVVNWTYILDPISKFLNGGPASQWFVYGFLYCVIMIVMAVRMYIKYRHNKYQIIRTTSVLFFQIVFAFLIPEIMTSLNMPGYDFKNAFPLDYDFFFEWNIDSLRNSGAIGLFILVWGIVLTLVIVPVMVYFFGKRWYCSWVCGCGGLAETLGDPYRQHSNKSLNAWKLERWLIHSVLVFSLVMTLVTLYCYFSGAEAFLGIKSQWIKDTYSFLIGAWFAGVIGTGFYPIFGNRVWCRFGCPLAAYLGLVQRFKSRFRITTNGGQCISCGNCSTYCEQGIDVRAYAQKGENIIRASCVGCGVCSAVCPRGVLKLENGPEKGRINPTEILLGNDVDLMDLVNQK</sequence>
<keyword evidence="7" id="KW-0472">Membrane</keyword>
<feature type="transmembrane region" description="Helical" evidence="7">
    <location>
        <begin position="254"/>
        <end position="272"/>
    </location>
</feature>
<dbReference type="RefSeq" id="WP_130963045.1">
    <property type="nucleotide sequence ID" value="NZ_SIRT01000002.1"/>
</dbReference>
<dbReference type="Gene3D" id="3.30.70.20">
    <property type="match status" value="1"/>
</dbReference>
<feature type="domain" description="4Fe-4S ferredoxin-type" evidence="8">
    <location>
        <begin position="454"/>
        <end position="482"/>
    </location>
</feature>
<proteinExistence type="predicted"/>
<feature type="transmembrane region" description="Helical" evidence="7">
    <location>
        <begin position="410"/>
        <end position="428"/>
    </location>
</feature>
<evidence type="ECO:0000313" key="9">
    <source>
        <dbReference type="EMBL" id="TBN05427.1"/>
    </source>
</evidence>
<evidence type="ECO:0000256" key="1">
    <source>
        <dbReference type="ARBA" id="ARBA00022448"/>
    </source>
</evidence>
<dbReference type="GO" id="GO:0051539">
    <property type="term" value="F:4 iron, 4 sulfur cluster binding"/>
    <property type="evidence" value="ECO:0007669"/>
    <property type="project" value="UniProtKB-KW"/>
</dbReference>
<dbReference type="InterPro" id="IPR017900">
    <property type="entry name" value="4Fe4S_Fe_S_CS"/>
</dbReference>
<keyword evidence="7" id="KW-0812">Transmembrane</keyword>
<keyword evidence="10" id="KW-1185">Reference proteome</keyword>
<name>A0A4Q9FFQ1_9FLAO</name>
<keyword evidence="5" id="KW-0408">Iron</keyword>
<keyword evidence="4" id="KW-0249">Electron transport</keyword>
<feature type="transmembrane region" description="Helical" evidence="7">
    <location>
        <begin position="177"/>
        <end position="196"/>
    </location>
</feature>
<dbReference type="PROSITE" id="PS51379">
    <property type="entry name" value="4FE4S_FER_2"/>
    <property type="match status" value="2"/>
</dbReference>
<dbReference type="InterPro" id="IPR051684">
    <property type="entry name" value="Electron_Trans/Redox"/>
</dbReference>
<feature type="transmembrane region" description="Helical" evidence="7">
    <location>
        <begin position="222"/>
        <end position="242"/>
    </location>
</feature>
<keyword evidence="2" id="KW-0004">4Fe-4S</keyword>
<dbReference type="GO" id="GO:0005886">
    <property type="term" value="C:plasma membrane"/>
    <property type="evidence" value="ECO:0007669"/>
    <property type="project" value="TreeGrafter"/>
</dbReference>